<evidence type="ECO:0000256" key="1">
    <source>
        <dbReference type="ARBA" id="ARBA00022729"/>
    </source>
</evidence>
<feature type="coiled-coil region" evidence="2">
    <location>
        <begin position="33"/>
        <end position="109"/>
    </location>
</feature>
<keyword evidence="1 3" id="KW-0732">Signal</keyword>
<dbReference type="EMBL" id="JAGTPX010000027">
    <property type="protein sequence ID" value="MBR8671817.1"/>
    <property type="molecule type" value="Genomic_DNA"/>
</dbReference>
<dbReference type="AlphaFoldDB" id="A0A941JSC8"/>
<dbReference type="InterPro" id="IPR016047">
    <property type="entry name" value="M23ase_b-sheet_dom"/>
</dbReference>
<dbReference type="SUPFAM" id="SSF51261">
    <property type="entry name" value="Duplicated hybrid motif"/>
    <property type="match status" value="1"/>
</dbReference>
<evidence type="ECO:0000256" key="3">
    <source>
        <dbReference type="SAM" id="SignalP"/>
    </source>
</evidence>
<feature type="chain" id="PRO_5038059929" evidence="3">
    <location>
        <begin position="29"/>
        <end position="384"/>
    </location>
</feature>
<dbReference type="Gene3D" id="2.70.70.10">
    <property type="entry name" value="Glucose Permease (Domain IIA)"/>
    <property type="match status" value="1"/>
</dbReference>
<evidence type="ECO:0000259" key="5">
    <source>
        <dbReference type="Pfam" id="PF24568"/>
    </source>
</evidence>
<dbReference type="RefSeq" id="WP_101729718.1">
    <property type="nucleotide sequence ID" value="NZ_JAGTPX020000027.1"/>
</dbReference>
<comment type="caution">
    <text evidence="6">The sequence shown here is derived from an EMBL/GenBank/DDBJ whole genome shotgun (WGS) entry which is preliminary data.</text>
</comment>
<dbReference type="Pfam" id="PF24568">
    <property type="entry name" value="CC_PcsB"/>
    <property type="match status" value="1"/>
</dbReference>
<organism evidence="6">
    <name type="scientific">Niallia circulans</name>
    <name type="common">Bacillus circulans</name>
    <dbReference type="NCBI Taxonomy" id="1397"/>
    <lineage>
        <taxon>Bacteria</taxon>
        <taxon>Bacillati</taxon>
        <taxon>Bacillota</taxon>
        <taxon>Bacilli</taxon>
        <taxon>Bacillales</taxon>
        <taxon>Bacillaceae</taxon>
        <taxon>Niallia</taxon>
    </lineage>
</organism>
<feature type="domain" description="Peptidoglycan hydrolase PcsB coiled-coil" evidence="5">
    <location>
        <begin position="96"/>
        <end position="168"/>
    </location>
</feature>
<keyword evidence="2" id="KW-0175">Coiled coil</keyword>
<sequence length="384" mass="42973">MKNTLMRVSFISILSIGGISGAAVPVQAAEYTQTEMETKIVEKNKKISEAQRELNIAQLQINKINRSIYETQNKIKEKNQQVTDSKAEIENLQNQIEEINKRINARNGLLKDRARSLQESGGNINYLDVLLSATSFSDFLNRTEAVVTFLEADRNILEDHQTDKEKLAKIQSELETKLLSFEAMIMDLQEMEQALALKKTVEDNSLKRLEDEVKKGKIEVSALENKKNVLINNQVSIQMSKEPVKTKVETGQKITQTAENSQFIWPTIGGTITTYQGMRWGKFHKGIDIASSADYAILAANGGTVKYAGWINGYGNTIRVEHSNGYLTQYAHLDSINVKVDQTVTQGSKIGVMGSTGFSTGIHLDFEIYHNGKLLNPMDVLPNR</sequence>
<dbReference type="InterPro" id="IPR057309">
    <property type="entry name" value="PcsB_CC"/>
</dbReference>
<evidence type="ECO:0000259" key="4">
    <source>
        <dbReference type="Pfam" id="PF01551"/>
    </source>
</evidence>
<dbReference type="CDD" id="cd12797">
    <property type="entry name" value="M23_peptidase"/>
    <property type="match status" value="1"/>
</dbReference>
<dbReference type="Pfam" id="PF01551">
    <property type="entry name" value="Peptidase_M23"/>
    <property type="match status" value="1"/>
</dbReference>
<feature type="signal peptide" evidence="3">
    <location>
        <begin position="1"/>
        <end position="28"/>
    </location>
</feature>
<protein>
    <submittedName>
        <fullName evidence="6">Peptidoglycan DD-metalloendopeptidase family protein</fullName>
    </submittedName>
</protein>
<feature type="domain" description="M23ase beta-sheet core" evidence="4">
    <location>
        <begin position="282"/>
        <end position="377"/>
    </location>
</feature>
<dbReference type="PANTHER" id="PTHR21666:SF270">
    <property type="entry name" value="MUREIN HYDROLASE ACTIVATOR ENVC"/>
    <property type="match status" value="1"/>
</dbReference>
<dbReference type="InterPro" id="IPR050570">
    <property type="entry name" value="Cell_wall_metabolism_enzyme"/>
</dbReference>
<reference evidence="6" key="1">
    <citation type="submission" date="2021-04" db="EMBL/GenBank/DDBJ databases">
        <title>Genomic analysis of electroactive and textile dye degrading Bacillus circulans strain: DC10 isolated from constructed wetland-microbial fuel cells treating textile dye wastewaters.</title>
        <authorList>
            <person name="Patel D.U."/>
            <person name="Desai C.R."/>
        </authorList>
    </citation>
    <scope>NUCLEOTIDE SEQUENCE</scope>
    <source>
        <strain evidence="6">DC10</strain>
    </source>
</reference>
<name>A0A941JSC8_NIACI</name>
<evidence type="ECO:0000313" key="6">
    <source>
        <dbReference type="EMBL" id="MBR8671817.1"/>
    </source>
</evidence>
<evidence type="ECO:0000256" key="2">
    <source>
        <dbReference type="SAM" id="Coils"/>
    </source>
</evidence>
<dbReference type="PANTHER" id="PTHR21666">
    <property type="entry name" value="PEPTIDASE-RELATED"/>
    <property type="match status" value="1"/>
</dbReference>
<dbReference type="InterPro" id="IPR011055">
    <property type="entry name" value="Dup_hybrid_motif"/>
</dbReference>
<proteinExistence type="predicted"/>
<accession>A0A941JSC8</accession>
<dbReference type="Gene3D" id="6.10.250.3150">
    <property type="match status" value="1"/>
</dbReference>
<gene>
    <name evidence="6" type="ORF">KD144_19985</name>
</gene>
<dbReference type="GO" id="GO:0004222">
    <property type="term" value="F:metalloendopeptidase activity"/>
    <property type="evidence" value="ECO:0007669"/>
    <property type="project" value="TreeGrafter"/>
</dbReference>